<dbReference type="SMART" id="SM00903">
    <property type="entry name" value="Flavin_Reduct"/>
    <property type="match status" value="1"/>
</dbReference>
<evidence type="ECO:0000256" key="4">
    <source>
        <dbReference type="ARBA" id="ARBA00038054"/>
    </source>
</evidence>
<dbReference type="PANTHER" id="PTHR33798">
    <property type="entry name" value="FLAVOPROTEIN OXYGENASE"/>
    <property type="match status" value="1"/>
</dbReference>
<evidence type="ECO:0000313" key="6">
    <source>
        <dbReference type="EMBL" id="SCY77143.1"/>
    </source>
</evidence>
<dbReference type="AlphaFoldDB" id="A0A1G5IM97"/>
<organism evidence="6 7">
    <name type="scientific">Paenibacillus polysaccharolyticus</name>
    <dbReference type="NCBI Taxonomy" id="582692"/>
    <lineage>
        <taxon>Bacteria</taxon>
        <taxon>Bacillati</taxon>
        <taxon>Bacillota</taxon>
        <taxon>Bacilli</taxon>
        <taxon>Bacillales</taxon>
        <taxon>Paenibacillaceae</taxon>
        <taxon>Paenibacillus</taxon>
    </lineage>
</organism>
<dbReference type="InterPro" id="IPR002563">
    <property type="entry name" value="Flavin_Rdtase-like_dom"/>
</dbReference>
<keyword evidence="7" id="KW-1185">Reference proteome</keyword>
<dbReference type="PANTHER" id="PTHR33798:SF5">
    <property type="entry name" value="FLAVIN REDUCTASE LIKE DOMAIN-CONTAINING PROTEIN"/>
    <property type="match status" value="1"/>
</dbReference>
<dbReference type="GO" id="GO:0016646">
    <property type="term" value="F:oxidoreductase activity, acting on the CH-NH group of donors, NAD or NADP as acceptor"/>
    <property type="evidence" value="ECO:0007669"/>
    <property type="project" value="UniProtKB-ARBA"/>
</dbReference>
<dbReference type="SUPFAM" id="SSF50475">
    <property type="entry name" value="FMN-binding split barrel"/>
    <property type="match status" value="1"/>
</dbReference>
<dbReference type="GO" id="GO:0010181">
    <property type="term" value="F:FMN binding"/>
    <property type="evidence" value="ECO:0007669"/>
    <property type="project" value="InterPro"/>
</dbReference>
<evidence type="ECO:0000256" key="3">
    <source>
        <dbReference type="ARBA" id="ARBA00022643"/>
    </source>
</evidence>
<keyword evidence="3" id="KW-0288">FMN</keyword>
<comment type="cofactor">
    <cofactor evidence="1">
        <name>FMN</name>
        <dbReference type="ChEBI" id="CHEBI:58210"/>
    </cofactor>
</comment>
<dbReference type="Pfam" id="PF01613">
    <property type="entry name" value="Flavin_Reduct"/>
    <property type="match status" value="1"/>
</dbReference>
<dbReference type="STRING" id="582692.SAMN05720606_10935"/>
<dbReference type="InterPro" id="IPR012349">
    <property type="entry name" value="Split_barrel_FMN-bd"/>
</dbReference>
<protein>
    <submittedName>
        <fullName evidence="6">NADH-FMN oxidoreductase RutF, flavin reductase (DIM6/NTAB) family</fullName>
    </submittedName>
</protein>
<dbReference type="Gene3D" id="2.30.110.10">
    <property type="entry name" value="Electron Transport, Fmn-binding Protein, Chain A"/>
    <property type="match status" value="1"/>
</dbReference>
<feature type="domain" description="Flavin reductase like" evidence="5">
    <location>
        <begin position="30"/>
        <end position="188"/>
    </location>
</feature>
<name>A0A1G5IM97_9BACL</name>
<sequence length="216" mass="24055">MHAIRKGDLHMYTLNPEELTAKDNYKLMSGSIVPRPIAFVTTLSDHDGIINAAPFSFFNIVSSDPPLLSISVGRKNGVMKDTARNVLAHNELVVHICDEDMIEDVNETAALLEPHESELERTHLTTVPSSVVAVPGIQEALIRMECKLYQHIPISNDAGVPVSDLLLVRIVHYHFSEKVYLADKGYILMDQLKPVSRLAGNDYAKLGDRFTVIRPE</sequence>
<reference evidence="7" key="1">
    <citation type="submission" date="2016-10" db="EMBL/GenBank/DDBJ databases">
        <authorList>
            <person name="Varghese N."/>
            <person name="Submissions S."/>
        </authorList>
    </citation>
    <scope>NUCLEOTIDE SEQUENCE [LARGE SCALE GENOMIC DNA]</scope>
    <source>
        <strain evidence="7">BL9</strain>
    </source>
</reference>
<evidence type="ECO:0000256" key="1">
    <source>
        <dbReference type="ARBA" id="ARBA00001917"/>
    </source>
</evidence>
<evidence type="ECO:0000256" key="2">
    <source>
        <dbReference type="ARBA" id="ARBA00022630"/>
    </source>
</evidence>
<evidence type="ECO:0000313" key="7">
    <source>
        <dbReference type="Proteomes" id="UP000198538"/>
    </source>
</evidence>
<dbReference type="EMBL" id="FMVM01000009">
    <property type="protein sequence ID" value="SCY77143.1"/>
    <property type="molecule type" value="Genomic_DNA"/>
</dbReference>
<dbReference type="Proteomes" id="UP000198538">
    <property type="component" value="Unassembled WGS sequence"/>
</dbReference>
<gene>
    <name evidence="6" type="ORF">SAMN05720606_10935</name>
</gene>
<proteinExistence type="inferred from homology"/>
<comment type="similarity">
    <text evidence="4">Belongs to the flavoredoxin family.</text>
</comment>
<keyword evidence="2" id="KW-0285">Flavoprotein</keyword>
<evidence type="ECO:0000259" key="5">
    <source>
        <dbReference type="SMART" id="SM00903"/>
    </source>
</evidence>
<accession>A0A1G5IM97</accession>